<dbReference type="EMBL" id="MU003514">
    <property type="protein sequence ID" value="KAF2468892.1"/>
    <property type="molecule type" value="Genomic_DNA"/>
</dbReference>
<accession>A0ACB6QS36</accession>
<gene>
    <name evidence="1" type="ORF">BDR25DRAFT_289858</name>
</gene>
<comment type="caution">
    <text evidence="1">The sequence shown here is derived from an EMBL/GenBank/DDBJ whole genome shotgun (WGS) entry which is preliminary data.</text>
</comment>
<protein>
    <submittedName>
        <fullName evidence="1">MFS general substrate transporter</fullName>
    </submittedName>
</protein>
<proteinExistence type="predicted"/>
<reference evidence="1" key="1">
    <citation type="journal article" date="2020" name="Stud. Mycol.">
        <title>101 Dothideomycetes genomes: a test case for predicting lifestyles and emergence of pathogens.</title>
        <authorList>
            <person name="Haridas S."/>
            <person name="Albert R."/>
            <person name="Binder M."/>
            <person name="Bloem J."/>
            <person name="Labutti K."/>
            <person name="Salamov A."/>
            <person name="Andreopoulos B."/>
            <person name="Baker S."/>
            <person name="Barry K."/>
            <person name="Bills G."/>
            <person name="Bluhm B."/>
            <person name="Cannon C."/>
            <person name="Castanera R."/>
            <person name="Culley D."/>
            <person name="Daum C."/>
            <person name="Ezra D."/>
            <person name="Gonzalez J."/>
            <person name="Henrissat B."/>
            <person name="Kuo A."/>
            <person name="Liang C."/>
            <person name="Lipzen A."/>
            <person name="Lutzoni F."/>
            <person name="Magnuson J."/>
            <person name="Mondo S."/>
            <person name="Nolan M."/>
            <person name="Ohm R."/>
            <person name="Pangilinan J."/>
            <person name="Park H.-J."/>
            <person name="Ramirez L."/>
            <person name="Alfaro M."/>
            <person name="Sun H."/>
            <person name="Tritt A."/>
            <person name="Yoshinaga Y."/>
            <person name="Zwiers L.-H."/>
            <person name="Turgeon B."/>
            <person name="Goodwin S."/>
            <person name="Spatafora J."/>
            <person name="Crous P."/>
            <person name="Grigoriev I."/>
        </authorList>
    </citation>
    <scope>NUCLEOTIDE SEQUENCE</scope>
    <source>
        <strain evidence="1">ATCC 200398</strain>
    </source>
</reference>
<dbReference type="Proteomes" id="UP000799755">
    <property type="component" value="Unassembled WGS sequence"/>
</dbReference>
<keyword evidence="2" id="KW-1185">Reference proteome</keyword>
<name>A0ACB6QS36_9PLEO</name>
<sequence length="578" mass="62335">MPEAGPSPPLPTNPTPEQESTLSYPGPKTPIDHVESVPSGPDPPAPGSQYSTIQWILITLAVYSSALFYGLDTTIVAVVQGPVVERFGDVEKLGWLGIGFPLGSIATIAAWSKGYGIFDTKWMYIGSLVNFAAGSALCGGASNMNGLIVGRVWAGAGGAGMYLGQLNIWTQNTTLKRRSLYISGGGIVWGVGCILGPIVGGAFADSSATWRWAFYINLLLFGFFSPVYFFVLHPHNPRPNSSLSQRLQELDFLGILLNAGTYTTFVIGFTIGGTAWPWNDPRTISTIVLFGILLLFFTLQQSFTILTTPQNRIFPMRFLRSRTFILLYIAQSCVQTALAIPIYYIPLIFQFSRSESTITSSLRLLPLVIVNIVTVFLNGALLPKFDYYMPWYLVSGGFNSIGGALFFATLSLSTSTARIYGYSILLALGTGFAQQAAYTVASAKAGDCVADAIGFINNAQIGSVVVALTLTSLVFQNVGFRNVKQALQGTEFRDQDIRAALGGAKSKVFEDAALSPAVRVDVERAIVEAIRWSFLLVLIAGVVGLGAGMGMRRERLFGNSDTVNEKETKEGRSEEGNA</sequence>
<evidence type="ECO:0000313" key="2">
    <source>
        <dbReference type="Proteomes" id="UP000799755"/>
    </source>
</evidence>
<evidence type="ECO:0000313" key="1">
    <source>
        <dbReference type="EMBL" id="KAF2468892.1"/>
    </source>
</evidence>
<organism evidence="1 2">
    <name type="scientific">Lindgomyces ingoldianus</name>
    <dbReference type="NCBI Taxonomy" id="673940"/>
    <lineage>
        <taxon>Eukaryota</taxon>
        <taxon>Fungi</taxon>
        <taxon>Dikarya</taxon>
        <taxon>Ascomycota</taxon>
        <taxon>Pezizomycotina</taxon>
        <taxon>Dothideomycetes</taxon>
        <taxon>Pleosporomycetidae</taxon>
        <taxon>Pleosporales</taxon>
        <taxon>Lindgomycetaceae</taxon>
        <taxon>Lindgomyces</taxon>
    </lineage>
</organism>